<evidence type="ECO:0000313" key="3">
    <source>
        <dbReference type="Proteomes" id="UP000682195"/>
    </source>
</evidence>
<dbReference type="EMBL" id="CP072362">
    <property type="protein sequence ID" value="QUB77222.1"/>
    <property type="molecule type" value="Genomic_DNA"/>
</dbReference>
<accession>A0ABX7XUT0</accession>
<gene>
    <name evidence="2" type="ORF">J5A58_08360</name>
</gene>
<dbReference type="Proteomes" id="UP000682195">
    <property type="component" value="Chromosome 2"/>
</dbReference>
<sequence length="172" mass="20229">MLFAMIIGGIVYKAFFAPTYGMESILRFISITGLVTGSIFLLLIVVTIRKKRIEVTDACVFKYYSCGELVYTNTLDNLYYIEAVDVSRGMIGEMVFCFNDKKIRISMPSHLPKFYEPGKYEWIFAFFVKMLRLRKMPHYTIFGESKYVFAYWNPVRKANYKIYSKTRGRHFL</sequence>
<keyword evidence="1" id="KW-0812">Transmembrane</keyword>
<reference evidence="2 3" key="1">
    <citation type="submission" date="2021-03" db="EMBL/GenBank/DDBJ databases">
        <title>Human Oral Microbial Genomes.</title>
        <authorList>
            <person name="Johnston C.D."/>
            <person name="Chen T."/>
            <person name="Dewhirst F.E."/>
        </authorList>
    </citation>
    <scope>NUCLEOTIDE SEQUENCE [LARGE SCALE GENOMIC DNA]</scope>
    <source>
        <strain evidence="2 3">F0054</strain>
    </source>
</reference>
<evidence type="ECO:0000313" key="2">
    <source>
        <dbReference type="EMBL" id="QUB77222.1"/>
    </source>
</evidence>
<organism evidence="2 3">
    <name type="scientific">Prevotella melaninogenica</name>
    <dbReference type="NCBI Taxonomy" id="28132"/>
    <lineage>
        <taxon>Bacteria</taxon>
        <taxon>Pseudomonadati</taxon>
        <taxon>Bacteroidota</taxon>
        <taxon>Bacteroidia</taxon>
        <taxon>Bacteroidales</taxon>
        <taxon>Prevotellaceae</taxon>
        <taxon>Prevotella</taxon>
    </lineage>
</organism>
<keyword evidence="3" id="KW-1185">Reference proteome</keyword>
<keyword evidence="1" id="KW-0472">Membrane</keyword>
<evidence type="ECO:0008006" key="4">
    <source>
        <dbReference type="Google" id="ProtNLM"/>
    </source>
</evidence>
<protein>
    <recommendedName>
        <fullName evidence="4">Transmembrane protein</fullName>
    </recommendedName>
</protein>
<name>A0ABX7XUT0_9BACT</name>
<proteinExistence type="predicted"/>
<keyword evidence="1" id="KW-1133">Transmembrane helix</keyword>
<feature type="transmembrane region" description="Helical" evidence="1">
    <location>
        <begin position="26"/>
        <end position="46"/>
    </location>
</feature>
<evidence type="ECO:0000256" key="1">
    <source>
        <dbReference type="SAM" id="Phobius"/>
    </source>
</evidence>